<dbReference type="InterPro" id="IPR004841">
    <property type="entry name" value="AA-permease/SLC12A_dom"/>
</dbReference>
<dbReference type="GO" id="GO:0016020">
    <property type="term" value="C:membrane"/>
    <property type="evidence" value="ECO:0007669"/>
    <property type="project" value="UniProtKB-SubCell"/>
</dbReference>
<name>A0A6J4LG52_9BACT</name>
<evidence type="ECO:0000256" key="4">
    <source>
        <dbReference type="ARBA" id="ARBA00023136"/>
    </source>
</evidence>
<dbReference type="PANTHER" id="PTHR42770">
    <property type="entry name" value="AMINO ACID TRANSPORTER-RELATED"/>
    <property type="match status" value="1"/>
</dbReference>
<evidence type="ECO:0000256" key="1">
    <source>
        <dbReference type="ARBA" id="ARBA00004141"/>
    </source>
</evidence>
<gene>
    <name evidence="7" type="ORF">AVDCRST_MAG68-2514</name>
</gene>
<keyword evidence="2 5" id="KW-0812">Transmembrane</keyword>
<dbReference type="GO" id="GO:0055085">
    <property type="term" value="P:transmembrane transport"/>
    <property type="evidence" value="ECO:0007669"/>
    <property type="project" value="InterPro"/>
</dbReference>
<sequence length="114" mass="10921">MPAPSAAQSATLQRTLGLADAVAIGVGAVVGAGIFVVTGVAAGASGPAFLLALAIAGVAAACNALSSAQLAAEYPQAGGTYEYGYRVLHPWAGFAAGWLFLASKTAAAGTVGLG</sequence>
<dbReference type="Gene3D" id="1.20.1740.10">
    <property type="entry name" value="Amino acid/polyamine transporter I"/>
    <property type="match status" value="1"/>
</dbReference>
<reference evidence="7" key="1">
    <citation type="submission" date="2020-02" db="EMBL/GenBank/DDBJ databases">
        <authorList>
            <person name="Meier V. D."/>
        </authorList>
    </citation>
    <scope>NUCLEOTIDE SEQUENCE</scope>
    <source>
        <strain evidence="7">AVDCRST_MAG68</strain>
    </source>
</reference>
<protein>
    <recommendedName>
        <fullName evidence="6">Amino acid permease/ SLC12A domain-containing protein</fullName>
    </recommendedName>
</protein>
<organism evidence="7">
    <name type="scientific">uncultured Gemmatimonadota bacterium</name>
    <dbReference type="NCBI Taxonomy" id="203437"/>
    <lineage>
        <taxon>Bacteria</taxon>
        <taxon>Pseudomonadati</taxon>
        <taxon>Gemmatimonadota</taxon>
        <taxon>environmental samples</taxon>
    </lineage>
</organism>
<comment type="subcellular location">
    <subcellularLocation>
        <location evidence="1">Membrane</location>
        <topology evidence="1">Multi-pass membrane protein</topology>
    </subcellularLocation>
</comment>
<dbReference type="InterPro" id="IPR050367">
    <property type="entry name" value="APC_superfamily"/>
</dbReference>
<feature type="transmembrane region" description="Helical" evidence="5">
    <location>
        <begin position="91"/>
        <end position="113"/>
    </location>
</feature>
<feature type="transmembrane region" description="Helical" evidence="5">
    <location>
        <begin position="21"/>
        <end position="42"/>
    </location>
</feature>
<feature type="non-terminal residue" evidence="7">
    <location>
        <position position="114"/>
    </location>
</feature>
<feature type="transmembrane region" description="Helical" evidence="5">
    <location>
        <begin position="49"/>
        <end position="71"/>
    </location>
</feature>
<dbReference type="Pfam" id="PF00324">
    <property type="entry name" value="AA_permease"/>
    <property type="match status" value="1"/>
</dbReference>
<evidence type="ECO:0000256" key="2">
    <source>
        <dbReference type="ARBA" id="ARBA00022692"/>
    </source>
</evidence>
<evidence type="ECO:0000313" key="7">
    <source>
        <dbReference type="EMBL" id="CAA9331239.1"/>
    </source>
</evidence>
<proteinExistence type="predicted"/>
<keyword evidence="3 5" id="KW-1133">Transmembrane helix</keyword>
<dbReference type="EMBL" id="CADCTW010000123">
    <property type="protein sequence ID" value="CAA9331239.1"/>
    <property type="molecule type" value="Genomic_DNA"/>
</dbReference>
<feature type="domain" description="Amino acid permease/ SLC12A" evidence="6">
    <location>
        <begin position="21"/>
        <end position="106"/>
    </location>
</feature>
<evidence type="ECO:0000259" key="6">
    <source>
        <dbReference type="Pfam" id="PF00324"/>
    </source>
</evidence>
<keyword evidence="4 5" id="KW-0472">Membrane</keyword>
<evidence type="ECO:0000256" key="3">
    <source>
        <dbReference type="ARBA" id="ARBA00022989"/>
    </source>
</evidence>
<evidence type="ECO:0000256" key="5">
    <source>
        <dbReference type="SAM" id="Phobius"/>
    </source>
</evidence>
<accession>A0A6J4LG52</accession>
<dbReference type="PANTHER" id="PTHR42770:SF7">
    <property type="entry name" value="MEMBRANE PROTEIN"/>
    <property type="match status" value="1"/>
</dbReference>
<dbReference type="AlphaFoldDB" id="A0A6J4LG52"/>